<feature type="compositionally biased region" description="Low complexity" evidence="1">
    <location>
        <begin position="631"/>
        <end position="645"/>
    </location>
</feature>
<feature type="compositionally biased region" description="Gly residues" evidence="1">
    <location>
        <begin position="268"/>
        <end position="278"/>
    </location>
</feature>
<dbReference type="InterPro" id="IPR037191">
    <property type="entry name" value="VPS9_dom_sf"/>
</dbReference>
<feature type="compositionally biased region" description="Basic and acidic residues" evidence="1">
    <location>
        <begin position="1627"/>
        <end position="1644"/>
    </location>
</feature>
<evidence type="ECO:0000256" key="1">
    <source>
        <dbReference type="SAM" id="MobiDB-lite"/>
    </source>
</evidence>
<evidence type="ECO:0000259" key="2">
    <source>
        <dbReference type="PROSITE" id="PS51205"/>
    </source>
</evidence>
<feature type="compositionally biased region" description="Gly residues" evidence="1">
    <location>
        <begin position="739"/>
        <end position="748"/>
    </location>
</feature>
<gene>
    <name evidence="3" type="ORF">Cvel_6249</name>
</gene>
<feature type="compositionally biased region" description="Basic and acidic residues" evidence="1">
    <location>
        <begin position="258"/>
        <end position="267"/>
    </location>
</feature>
<feature type="region of interest" description="Disordered" evidence="1">
    <location>
        <begin position="1613"/>
        <end position="1706"/>
    </location>
</feature>
<feature type="region of interest" description="Disordered" evidence="1">
    <location>
        <begin position="827"/>
        <end position="850"/>
    </location>
</feature>
<evidence type="ECO:0000313" key="3">
    <source>
        <dbReference type="EMBL" id="CEM41449.1"/>
    </source>
</evidence>
<feature type="region of interest" description="Disordered" evidence="1">
    <location>
        <begin position="141"/>
        <end position="169"/>
    </location>
</feature>
<feature type="compositionally biased region" description="Basic and acidic residues" evidence="1">
    <location>
        <begin position="1422"/>
        <end position="1433"/>
    </location>
</feature>
<feature type="region of interest" description="Disordered" evidence="1">
    <location>
        <begin position="228"/>
        <end position="325"/>
    </location>
</feature>
<dbReference type="EMBL" id="CDMZ01002235">
    <property type="protein sequence ID" value="CEM41449.1"/>
    <property type="molecule type" value="Genomic_DNA"/>
</dbReference>
<sequence>MFQYEPTKQVDSEDDAATDRVGTLPSTEAAVYGSANKSTNSLGRSDEEDGDELFSDEEDEEGGENQRGQFGISTAAMGAGGGGRGGQEKEKVVFEYRATSVLECFYVIFRVFAFACFSTDAASRTCVVLSSFTGLRLASESVESSGAQRRGGGQRAIEDSPMGTGASGGATEMSVMQIHSLALTDLEAGRGGGTREHGGGPLILADEDEEENHEATLCGGDSVGSRCPLQSHGGGARAPLPTTIGAPRDGHSAAARTPSERERDRETGAGGGGQGGGSSSSSGLPFSLPFPFAKSGSSAGSRSREGGGGRRGGDKRRSKSPGFFSPALPAYAATVYFRSKYDALRRHSADDSGGGSGPGGSPVGDPQGGAGGRTRGGGSSSLDIASRDGVTSSFSFEGSGIEIGNAKGGRWKQEGEEGGRRGFQRGDGMSRRVQEREKGEFGVVECEVWGGKRFRVVRVSGVRGSASFLLELFDLFDACLHSAVPVVLSTRMRPSARAAAELLARGKSMREKGKAARKGAGEADENASLNQSQWTAADTPARSPTAEQAVSRAAKRFSDPGCSSDSRPCAISPGQGPSPVSSELPPFLRVDQCDLDLRAGFSPNYRRWRQTAFGTTGVIRRASESMDPGGLPASSSLSLSRSSPLVSPPPRLVRPWGREWTRGASTGVIRSSSGKRKRRERDGKGGSPTSGGSPVGDRPSLRGMRARCCADCGSSLPLIPPGEALVAEFLSYAKERRGGGSGEGGTEGPGDRIPDSLPLQPSTASTLRDSNPNTRPPRHSRSKTAHPVGVSTGSAGSERKIAAGNSFVGAQLRGSVWGGLLPAGVGGGRSDSDLDSDEGEGQGEATGGSIPRDLKVAAATDLHFCRLLANDTYSLGLQIREWVSEFRRRFALVSSAPPVVSSLRAPRGDPSWKVREELVKEARTQSRATAEQLRKNLLALQKSGTAEMRAALENFTGPNLQVAVERYVFAQIGPLIHQLYSRMHAPLDSRFRERARSLRRLPAEALLHSLELDRKFWLLSLNRAKSKQSQRSAEAGSGSGSREGGEAKEKKKEKTHPRSGFSSVMASPFLPDAAALSCQEKDRDATARGGESMTGNLFRLPAILSTSASASAILQSPDDPRAISRWNTEKSIGGQLSVHEEEGESPCADEGRATAPLSQTFSAGRHCVSEHSGERGRERESRPSLGVSSVRASERGGSMSVRAEGDGEGEGAEHLEDDLGGDEDGDGRPSDSFLFFPKGENLLTVSAKKAAMQVEETVGSSAQPPNSKMVSSESGTGGVWMHGGGSGEREGESLRTKVTAGTTGSDVETAEATLTNSNVNTHTNTRGDREKERDRRDGDSEAPSVSLPSLPPPASASLPSEDLILLSESPKHTQIGTGGGTLTVQPAHGASFASISRLEQKGEQEGNSTLRAPISVTDEADLERKREREREVLKASGSSFSDRRESFLGPLPIPSSEKEKTPFSFTLSPLAHSRGESGRAAGKKGKGGETVGDTGDLVPLEKVPYARAILQLAKLQDATLSPTESLHTLFRAFVEMRSAVLQASRGQYEIEAMDDELPIFVFVLLQSQLRTPYALSALLSDFLDADSRMDVEGKFVITMQIAAEYIAHEWKTPMQMPGGSHHQTPAGRDRAPRDGPSRAGEGGRDGNASSQTLSRPPQGAPPKGPQASAPSQQNTQGEVAAAGVGLRRGDGTRSAGHVGDNRPPVR</sequence>
<feature type="compositionally biased region" description="Polar residues" evidence="1">
    <location>
        <begin position="1299"/>
        <end position="1324"/>
    </location>
</feature>
<feature type="region of interest" description="Disordered" evidence="1">
    <location>
        <begin position="507"/>
        <end position="585"/>
    </location>
</feature>
<feature type="compositionally biased region" description="Basic and acidic residues" evidence="1">
    <location>
        <begin position="1325"/>
        <end position="1339"/>
    </location>
</feature>
<feature type="region of interest" description="Disordered" evidence="1">
    <location>
        <begin position="1400"/>
        <end position="1495"/>
    </location>
</feature>
<feature type="compositionally biased region" description="Gly residues" evidence="1">
    <location>
        <begin position="352"/>
        <end position="379"/>
    </location>
</feature>
<dbReference type="SUPFAM" id="SSF109993">
    <property type="entry name" value="VPS9 domain"/>
    <property type="match status" value="1"/>
</dbReference>
<feature type="compositionally biased region" description="Gly residues" evidence="1">
    <location>
        <begin position="1275"/>
        <end position="1286"/>
    </location>
</feature>
<reference evidence="3" key="1">
    <citation type="submission" date="2014-11" db="EMBL/GenBank/DDBJ databases">
        <authorList>
            <person name="Otto D Thomas"/>
            <person name="Naeem Raeece"/>
        </authorList>
    </citation>
    <scope>NUCLEOTIDE SEQUENCE</scope>
</reference>
<feature type="region of interest" description="Disordered" evidence="1">
    <location>
        <begin position="1256"/>
        <end position="1358"/>
    </location>
</feature>
<feature type="compositionally biased region" description="Basic and acidic residues" evidence="1">
    <location>
        <begin position="1043"/>
        <end position="1052"/>
    </location>
</feature>
<feature type="compositionally biased region" description="Acidic residues" evidence="1">
    <location>
        <begin position="1206"/>
        <end position="1225"/>
    </location>
</feature>
<feature type="domain" description="VPS9" evidence="2">
    <location>
        <begin position="1475"/>
        <end position="1615"/>
    </location>
</feature>
<feature type="region of interest" description="Disordered" evidence="1">
    <location>
        <begin position="1028"/>
        <end position="1065"/>
    </location>
</feature>
<feature type="region of interest" description="Disordered" evidence="1">
    <location>
        <begin position="623"/>
        <end position="701"/>
    </location>
</feature>
<name>A0A0G4HCB5_9ALVE</name>
<accession>A0A0G4HCB5</accession>
<feature type="compositionally biased region" description="Polar residues" evidence="1">
    <location>
        <begin position="759"/>
        <end position="773"/>
    </location>
</feature>
<feature type="compositionally biased region" description="Basic and acidic residues" evidence="1">
    <location>
        <begin position="411"/>
        <end position="420"/>
    </location>
</feature>
<feature type="compositionally biased region" description="Polar residues" evidence="1">
    <location>
        <begin position="527"/>
        <end position="536"/>
    </location>
</feature>
<organism evidence="3">
    <name type="scientific">Chromera velia CCMP2878</name>
    <dbReference type="NCBI Taxonomy" id="1169474"/>
    <lineage>
        <taxon>Eukaryota</taxon>
        <taxon>Sar</taxon>
        <taxon>Alveolata</taxon>
        <taxon>Colpodellida</taxon>
        <taxon>Chromeraceae</taxon>
        <taxon>Chromera</taxon>
    </lineage>
</organism>
<feature type="compositionally biased region" description="Polar residues" evidence="1">
    <location>
        <begin position="1258"/>
        <end position="1274"/>
    </location>
</feature>
<feature type="region of interest" description="Disordered" evidence="1">
    <location>
        <begin position="1"/>
        <end position="87"/>
    </location>
</feature>
<protein>
    <recommendedName>
        <fullName evidence="2">VPS9 domain-containing protein</fullName>
    </recommendedName>
</protein>
<feature type="region of interest" description="Disordered" evidence="1">
    <location>
        <begin position="346"/>
        <end position="384"/>
    </location>
</feature>
<proteinExistence type="predicted"/>
<feature type="compositionally biased region" description="Basic and acidic residues" evidence="1">
    <location>
        <begin position="302"/>
        <end position="312"/>
    </location>
</feature>
<feature type="region of interest" description="Disordered" evidence="1">
    <location>
        <begin position="736"/>
        <end position="797"/>
    </location>
</feature>
<feature type="region of interest" description="Disordered" evidence="1">
    <location>
        <begin position="1132"/>
        <end position="1235"/>
    </location>
</feature>
<dbReference type="VEuPathDB" id="CryptoDB:Cvel_6249"/>
<dbReference type="Pfam" id="PF02204">
    <property type="entry name" value="VPS9"/>
    <property type="match status" value="1"/>
</dbReference>
<dbReference type="PROSITE" id="PS51205">
    <property type="entry name" value="VPS9"/>
    <property type="match status" value="1"/>
</dbReference>
<feature type="region of interest" description="Disordered" evidence="1">
    <location>
        <begin position="405"/>
        <end position="432"/>
    </location>
</feature>
<dbReference type="Gene3D" id="1.20.1050.80">
    <property type="entry name" value="VPS9 domain"/>
    <property type="match status" value="1"/>
</dbReference>
<feature type="compositionally biased region" description="Basic and acidic residues" evidence="1">
    <location>
        <begin position="1167"/>
        <end position="1182"/>
    </location>
</feature>
<dbReference type="InterPro" id="IPR003123">
    <property type="entry name" value="VPS9"/>
</dbReference>
<feature type="compositionally biased region" description="Acidic residues" evidence="1">
    <location>
        <begin position="46"/>
        <end position="63"/>
    </location>
</feature>